<reference evidence="1 2" key="1">
    <citation type="submission" date="2019-12" db="EMBL/GenBank/DDBJ databases">
        <title>Novel species isolated from a subtropical stream in China.</title>
        <authorList>
            <person name="Lu H."/>
        </authorList>
    </citation>
    <scope>NUCLEOTIDE SEQUENCE [LARGE SCALE GENOMIC DNA]</scope>
    <source>
        <strain evidence="1 2">FT134W</strain>
    </source>
</reference>
<name>A0A7X4GY29_9BURK</name>
<dbReference type="PANTHER" id="PTHR38009:SF1">
    <property type="entry name" value="CONSERVED HYPOTHETICAL PHAGE TAIL PROTEIN"/>
    <property type="match status" value="1"/>
</dbReference>
<sequence length="154" mass="16836">MAGEFFTGGYPPVAFHFTVSIGNGAVSDASFTEVSGIGNEMQMESLTEGGENRFVWQLPNGVKHGNLELKRGVANQSSALMKWCKRTLEGELAAAIQLQVVIVRLLGAEGEVLRAWQFNDAYPVKWSVDGFNSTKNDVAIEQIALSYSYSQRTV</sequence>
<protein>
    <submittedName>
        <fullName evidence="1">Phage tail protein</fullName>
    </submittedName>
</protein>
<accession>A0A7X4GY29</accession>
<dbReference type="NCBIfam" id="TIGR02241">
    <property type="entry name" value="conserved hypothetical phage tail region protein"/>
    <property type="match status" value="1"/>
</dbReference>
<dbReference type="Proteomes" id="UP000469734">
    <property type="component" value="Unassembled WGS sequence"/>
</dbReference>
<evidence type="ECO:0000313" key="1">
    <source>
        <dbReference type="EMBL" id="MYM71733.1"/>
    </source>
</evidence>
<dbReference type="RefSeq" id="WP_161049376.1">
    <property type="nucleotide sequence ID" value="NZ_WWCR01000004.1"/>
</dbReference>
<dbReference type="PANTHER" id="PTHR38009">
    <property type="entry name" value="CONSERVED HYPOTHETICAL PHAGE TAIL PROTEIN"/>
    <property type="match status" value="1"/>
</dbReference>
<dbReference type="GO" id="GO:0005198">
    <property type="term" value="F:structural molecule activity"/>
    <property type="evidence" value="ECO:0007669"/>
    <property type="project" value="InterPro"/>
</dbReference>
<dbReference type="InterPro" id="IPR011747">
    <property type="entry name" value="CHP02241"/>
</dbReference>
<dbReference type="Pfam" id="PF06841">
    <property type="entry name" value="Phage_T4_gp19"/>
    <property type="match status" value="1"/>
</dbReference>
<proteinExistence type="predicted"/>
<dbReference type="AlphaFoldDB" id="A0A7X4GY29"/>
<gene>
    <name evidence="1" type="ORF">GTP56_05915</name>
</gene>
<comment type="caution">
    <text evidence="1">The sequence shown here is derived from an EMBL/GenBank/DDBJ whole genome shotgun (WGS) entry which is preliminary data.</text>
</comment>
<organism evidence="1 2">
    <name type="scientific">Duganella margarita</name>
    <dbReference type="NCBI Taxonomy" id="2692170"/>
    <lineage>
        <taxon>Bacteria</taxon>
        <taxon>Pseudomonadati</taxon>
        <taxon>Pseudomonadota</taxon>
        <taxon>Betaproteobacteria</taxon>
        <taxon>Burkholderiales</taxon>
        <taxon>Oxalobacteraceae</taxon>
        <taxon>Telluria group</taxon>
        <taxon>Duganella</taxon>
    </lineage>
</organism>
<evidence type="ECO:0000313" key="2">
    <source>
        <dbReference type="Proteomes" id="UP000469734"/>
    </source>
</evidence>
<dbReference type="InterPro" id="IPR010667">
    <property type="entry name" value="Phage_T4_Gp19"/>
</dbReference>
<dbReference type="EMBL" id="WWCR01000004">
    <property type="protein sequence ID" value="MYM71733.1"/>
    <property type="molecule type" value="Genomic_DNA"/>
</dbReference>